<dbReference type="Gene3D" id="3.40.50.1580">
    <property type="entry name" value="Nucleoside phosphorylase domain"/>
    <property type="match status" value="1"/>
</dbReference>
<sequence>MTHPIDTCVLISASEEWRAFLPHFPQTRIESTPYGDCFKMAVDGYPVVFLHGGWGKVAAAGSTQYAILRWSPARIVNIGTCGGFHGQVERGQVILVAKTIIYDIIEQMGDLDDAIRHYTVDFDLTWLPSPTPQPVTTGTIVSADRDIVSADIPNLIRRYNAAVADWESGPIAWIARRNQVPCLILRAVSDLVSESGGEAYQGDDFFQKQCKPLMAEFVRHLPAWLKAFRQ</sequence>
<dbReference type="Pfam" id="PF01048">
    <property type="entry name" value="PNP_UDP_1"/>
    <property type="match status" value="1"/>
</dbReference>
<evidence type="ECO:0000259" key="1">
    <source>
        <dbReference type="Pfam" id="PF01048"/>
    </source>
</evidence>
<dbReference type="EMBL" id="LT859958">
    <property type="protein sequence ID" value="SMX54725.1"/>
    <property type="molecule type" value="Genomic_DNA"/>
</dbReference>
<dbReference type="GO" id="GO:0019284">
    <property type="term" value="P:L-methionine salvage from S-adenosylmethionine"/>
    <property type="evidence" value="ECO:0007669"/>
    <property type="project" value="TreeGrafter"/>
</dbReference>
<dbReference type="GO" id="GO:0008930">
    <property type="term" value="F:methylthioadenosine nucleosidase activity"/>
    <property type="evidence" value="ECO:0007669"/>
    <property type="project" value="TreeGrafter"/>
</dbReference>
<keyword evidence="3" id="KW-1185">Reference proteome</keyword>
<dbReference type="InterPro" id="IPR000845">
    <property type="entry name" value="Nucleoside_phosphorylase_d"/>
</dbReference>
<dbReference type="GO" id="GO:0005829">
    <property type="term" value="C:cytosol"/>
    <property type="evidence" value="ECO:0007669"/>
    <property type="project" value="TreeGrafter"/>
</dbReference>
<dbReference type="PANTHER" id="PTHR46832:SF1">
    <property type="entry name" value="5'-METHYLTHIOADENOSINE_S-ADENOSYLHOMOCYSTEINE NUCLEOSIDASE"/>
    <property type="match status" value="1"/>
</dbReference>
<dbReference type="PANTHER" id="PTHR46832">
    <property type="entry name" value="5'-METHYLTHIOADENOSINE/S-ADENOSYLHOMOCYSTEINE NUCLEOSIDASE"/>
    <property type="match status" value="1"/>
</dbReference>
<dbReference type="CDD" id="cd09008">
    <property type="entry name" value="MTAN"/>
    <property type="match status" value="1"/>
</dbReference>
<dbReference type="RefSeq" id="WP_157891802.1">
    <property type="nucleotide sequence ID" value="NZ_LT859958.1"/>
</dbReference>
<dbReference type="KEGG" id="abat:CFX1CAM_1660"/>
<reference evidence="3" key="1">
    <citation type="submission" date="2017-05" db="EMBL/GenBank/DDBJ databases">
        <authorList>
            <person name="Kirkegaard R."/>
            <person name="Mcilroy J S."/>
        </authorList>
    </citation>
    <scope>NUCLEOTIDE SEQUENCE [LARGE SCALE GENOMIC DNA]</scope>
</reference>
<proteinExistence type="predicted"/>
<dbReference type="InterPro" id="IPR035994">
    <property type="entry name" value="Nucleoside_phosphorylase_sf"/>
</dbReference>
<gene>
    <name evidence="2" type="ORF">CFX1CAM_1660</name>
</gene>
<keyword evidence="2" id="KW-0378">Hydrolase</keyword>
<evidence type="ECO:0000313" key="2">
    <source>
        <dbReference type="EMBL" id="SMX54725.1"/>
    </source>
</evidence>
<dbReference type="SUPFAM" id="SSF53167">
    <property type="entry name" value="Purine and uridine phosphorylases"/>
    <property type="match status" value="1"/>
</dbReference>
<protein>
    <submittedName>
        <fullName evidence="2">Putative Adenosylhomocysteine nucleosidase</fullName>
        <ecNumber evidence="2">3.2.2.9</ecNumber>
    </submittedName>
</protein>
<dbReference type="GO" id="GO:0009116">
    <property type="term" value="P:nucleoside metabolic process"/>
    <property type="evidence" value="ECO:0007669"/>
    <property type="project" value="InterPro"/>
</dbReference>
<keyword evidence="2" id="KW-0326">Glycosidase</keyword>
<dbReference type="Proteomes" id="UP000195514">
    <property type="component" value="Chromosome I"/>
</dbReference>
<dbReference type="OrthoDB" id="9792278at2"/>
<name>A0A1Y6K4W7_9CHLR</name>
<dbReference type="EC" id="3.2.2.9" evidence="2"/>
<organism evidence="2 3">
    <name type="scientific">Candidatus Brevifilum fermentans</name>
    <dbReference type="NCBI Taxonomy" id="1986204"/>
    <lineage>
        <taxon>Bacteria</taxon>
        <taxon>Bacillati</taxon>
        <taxon>Chloroflexota</taxon>
        <taxon>Anaerolineae</taxon>
        <taxon>Anaerolineales</taxon>
        <taxon>Anaerolineaceae</taxon>
        <taxon>Candidatus Brevifilum</taxon>
    </lineage>
</organism>
<feature type="domain" description="Nucleoside phosphorylase" evidence="1">
    <location>
        <begin position="18"/>
        <end position="220"/>
    </location>
</feature>
<evidence type="ECO:0000313" key="3">
    <source>
        <dbReference type="Proteomes" id="UP000195514"/>
    </source>
</evidence>
<accession>A0A1Y6K4W7</accession>
<dbReference type="GO" id="GO:0008782">
    <property type="term" value="F:adenosylhomocysteine nucleosidase activity"/>
    <property type="evidence" value="ECO:0007669"/>
    <property type="project" value="UniProtKB-EC"/>
</dbReference>
<dbReference type="AlphaFoldDB" id="A0A1Y6K4W7"/>